<evidence type="ECO:0000256" key="4">
    <source>
        <dbReference type="ARBA" id="ARBA00022679"/>
    </source>
</evidence>
<dbReference type="Pfam" id="PF08448">
    <property type="entry name" value="PAS_4"/>
    <property type="match status" value="1"/>
</dbReference>
<keyword evidence="6" id="KW-0175">Coiled coil</keyword>
<feature type="domain" description="PAS" evidence="8">
    <location>
        <begin position="499"/>
        <end position="547"/>
    </location>
</feature>
<reference evidence="10" key="1">
    <citation type="submission" date="2022-10" db="EMBL/GenBank/DDBJ databases">
        <title>The WGS of Solirubrobacter sp. CPCC 204708.</title>
        <authorList>
            <person name="Jiang Z."/>
        </authorList>
    </citation>
    <scope>NUCLEOTIDE SEQUENCE</scope>
    <source>
        <strain evidence="10">CPCC 204708</strain>
    </source>
</reference>
<keyword evidence="4" id="KW-0808">Transferase</keyword>
<feature type="domain" description="CheR-type methyltransferase" evidence="9">
    <location>
        <begin position="1"/>
        <end position="270"/>
    </location>
</feature>
<dbReference type="Pfam" id="PF03705">
    <property type="entry name" value="CheR_N"/>
    <property type="match status" value="1"/>
</dbReference>
<dbReference type="PANTHER" id="PTHR24422">
    <property type="entry name" value="CHEMOTAXIS PROTEIN METHYLTRANSFERASE"/>
    <property type="match status" value="1"/>
</dbReference>
<dbReference type="EMBL" id="JAPCID010000048">
    <property type="protein sequence ID" value="MDA0140985.1"/>
    <property type="molecule type" value="Genomic_DNA"/>
</dbReference>
<dbReference type="PRINTS" id="PR00996">
    <property type="entry name" value="CHERMTFRASE"/>
</dbReference>
<dbReference type="CDD" id="cd00130">
    <property type="entry name" value="PAS"/>
    <property type="match status" value="2"/>
</dbReference>
<evidence type="ECO:0000256" key="3">
    <source>
        <dbReference type="ARBA" id="ARBA00022603"/>
    </source>
</evidence>
<dbReference type="RefSeq" id="WP_202957713.1">
    <property type="nucleotide sequence ID" value="NZ_JAPCID010000048.1"/>
</dbReference>
<dbReference type="Pfam" id="PF01739">
    <property type="entry name" value="CheR"/>
    <property type="match status" value="1"/>
</dbReference>
<dbReference type="Gene3D" id="1.20.1480.30">
    <property type="entry name" value="Designed four-helix bundle protein"/>
    <property type="match status" value="1"/>
</dbReference>
<evidence type="ECO:0000259" key="8">
    <source>
        <dbReference type="PROSITE" id="PS50112"/>
    </source>
</evidence>
<dbReference type="Gene3D" id="1.10.155.10">
    <property type="entry name" value="Chemotaxis receptor methyltransferase CheR, N-terminal domain"/>
    <property type="match status" value="1"/>
</dbReference>
<evidence type="ECO:0000259" key="9">
    <source>
        <dbReference type="PROSITE" id="PS50123"/>
    </source>
</evidence>
<dbReference type="InterPro" id="IPR000780">
    <property type="entry name" value="CheR_MeTrfase"/>
</dbReference>
<dbReference type="SMART" id="SM00091">
    <property type="entry name" value="PAS"/>
    <property type="match status" value="2"/>
</dbReference>
<evidence type="ECO:0000256" key="2">
    <source>
        <dbReference type="ARBA" id="ARBA00012534"/>
    </source>
</evidence>
<dbReference type="SMART" id="SM00138">
    <property type="entry name" value="MeTrc"/>
    <property type="match status" value="1"/>
</dbReference>
<dbReference type="SUPFAM" id="SSF55785">
    <property type="entry name" value="PYP-like sensor domain (PAS domain)"/>
    <property type="match status" value="2"/>
</dbReference>
<evidence type="ECO:0000313" key="10">
    <source>
        <dbReference type="EMBL" id="MDA0140985.1"/>
    </source>
</evidence>
<dbReference type="InterPro" id="IPR013656">
    <property type="entry name" value="PAS_4"/>
</dbReference>
<dbReference type="InterPro" id="IPR029063">
    <property type="entry name" value="SAM-dependent_MTases_sf"/>
</dbReference>
<dbReference type="EC" id="2.1.1.80" evidence="2"/>
<keyword evidence="3" id="KW-0489">Methyltransferase</keyword>
<evidence type="ECO:0000313" key="11">
    <source>
        <dbReference type="Proteomes" id="UP001147700"/>
    </source>
</evidence>
<dbReference type="InterPro" id="IPR022641">
    <property type="entry name" value="CheR_N"/>
</dbReference>
<dbReference type="InterPro" id="IPR022642">
    <property type="entry name" value="CheR_C"/>
</dbReference>
<keyword evidence="11" id="KW-1185">Reference proteome</keyword>
<comment type="caution">
    <text evidence="10">The sequence shown here is derived from an EMBL/GenBank/DDBJ whole genome shotgun (WGS) entry which is preliminary data.</text>
</comment>
<dbReference type="PROSITE" id="PS50112">
    <property type="entry name" value="PAS"/>
    <property type="match status" value="1"/>
</dbReference>
<proteinExistence type="predicted"/>
<dbReference type="PROSITE" id="PS50123">
    <property type="entry name" value="CHER"/>
    <property type="match status" value="1"/>
</dbReference>
<organism evidence="10 11">
    <name type="scientific">Solirubrobacter deserti</name>
    <dbReference type="NCBI Taxonomy" id="2282478"/>
    <lineage>
        <taxon>Bacteria</taxon>
        <taxon>Bacillati</taxon>
        <taxon>Actinomycetota</taxon>
        <taxon>Thermoleophilia</taxon>
        <taxon>Solirubrobacterales</taxon>
        <taxon>Solirubrobacteraceae</taxon>
        <taxon>Solirubrobacter</taxon>
    </lineage>
</organism>
<gene>
    <name evidence="10" type="ORF">OJ962_26045</name>
</gene>
<dbReference type="SUPFAM" id="SSF53335">
    <property type="entry name" value="S-adenosyl-L-methionine-dependent methyltransferases"/>
    <property type="match status" value="1"/>
</dbReference>
<dbReference type="Gene3D" id="3.40.50.150">
    <property type="entry name" value="Vaccinia Virus protein VP39"/>
    <property type="match status" value="1"/>
</dbReference>
<feature type="coiled-coil region" evidence="6">
    <location>
        <begin position="412"/>
        <end position="499"/>
    </location>
</feature>
<dbReference type="InterPro" id="IPR000014">
    <property type="entry name" value="PAS"/>
</dbReference>
<evidence type="ECO:0000256" key="7">
    <source>
        <dbReference type="SAM" id="MobiDB-lite"/>
    </source>
</evidence>
<dbReference type="InterPro" id="IPR036804">
    <property type="entry name" value="CheR_N_sf"/>
</dbReference>
<evidence type="ECO:0000256" key="5">
    <source>
        <dbReference type="ARBA" id="ARBA00022691"/>
    </source>
</evidence>
<dbReference type="InterPro" id="IPR050903">
    <property type="entry name" value="Bact_Chemotaxis_MeTrfase"/>
</dbReference>
<dbReference type="PANTHER" id="PTHR24422:SF10">
    <property type="entry name" value="CHEMOTAXIS PROTEIN METHYLTRANSFERASE 2"/>
    <property type="match status" value="1"/>
</dbReference>
<dbReference type="NCBIfam" id="TIGR00229">
    <property type="entry name" value="sensory_box"/>
    <property type="match status" value="2"/>
</dbReference>
<dbReference type="InterPro" id="IPR035965">
    <property type="entry name" value="PAS-like_dom_sf"/>
</dbReference>
<sequence>MTEPAPDAAFGALLEFLRQARGIDFTGYKRASLERRFGRRMAAVGCQSYGDYLDFLEVNPEEYEQLFDALLINVTEFFRDPPAWEHLRADVLPALLAAKPADDLIRVWSAGCASGQEAYTCAMVLAELLGIEAYRERVKIYATDIDENALSQARLAIYDDKEMESVPAEFREKYFERADQRLAFRKDLRRTVIFGRNNIVQDAPISRLDLLVCRNTLIYFNAATQARILRHFHFALLDTGVLMLGKSEMMLSHRDLFVASDLKKRVFVKQHRNSLGSRASAFSAAESMERPAGDDDRASRDAALELGPQALLVVSRTGRLTFANLPARALFQISREHLGRGFGDLGLAHRPVDLLAPIEQALRERRRVPVGETEYAPERGEARRLEVNVTPLLSKDNTAIGASITFEDVTRYAALQSELEGNRRDLELAYEELQSTIDELETTNEELQSANEELQTTNEELQSTNEELESMNEELQSTNEELETMNDELRERTGELNQVNDFLEAILTSLGLGVAVLDAQQRVQVWNRRAEDLWGLRSDEAVDSHFLSLDIGLPSEQLAAALRAVLSGASPRETGELEAVNRRGRPIVCEATILPLVSSTAQDGAPRGAIVMMEDRPRGES</sequence>
<dbReference type="Proteomes" id="UP001147700">
    <property type="component" value="Unassembled WGS sequence"/>
</dbReference>
<name>A0ABT4RQY7_9ACTN</name>
<comment type="catalytic activity">
    <reaction evidence="1">
        <text>L-glutamyl-[protein] + S-adenosyl-L-methionine = [protein]-L-glutamate 5-O-methyl ester + S-adenosyl-L-homocysteine</text>
        <dbReference type="Rhea" id="RHEA:24452"/>
        <dbReference type="Rhea" id="RHEA-COMP:10208"/>
        <dbReference type="Rhea" id="RHEA-COMP:10311"/>
        <dbReference type="ChEBI" id="CHEBI:29973"/>
        <dbReference type="ChEBI" id="CHEBI:57856"/>
        <dbReference type="ChEBI" id="CHEBI:59789"/>
        <dbReference type="ChEBI" id="CHEBI:82795"/>
        <dbReference type="EC" id="2.1.1.80"/>
    </reaction>
</comment>
<dbReference type="Pfam" id="PF00989">
    <property type="entry name" value="PAS"/>
    <property type="match status" value="1"/>
</dbReference>
<evidence type="ECO:0000256" key="6">
    <source>
        <dbReference type="SAM" id="Coils"/>
    </source>
</evidence>
<protein>
    <recommendedName>
        <fullName evidence="2">protein-glutamate O-methyltransferase</fullName>
        <ecNumber evidence="2">2.1.1.80</ecNumber>
    </recommendedName>
</protein>
<accession>A0ABT4RQY7</accession>
<feature type="region of interest" description="Disordered" evidence="7">
    <location>
        <begin position="280"/>
        <end position="299"/>
    </location>
</feature>
<dbReference type="Gene3D" id="3.30.450.20">
    <property type="entry name" value="PAS domain"/>
    <property type="match status" value="2"/>
</dbReference>
<dbReference type="SUPFAM" id="SSF47757">
    <property type="entry name" value="Chemotaxis receptor methyltransferase CheR, N-terminal domain"/>
    <property type="match status" value="1"/>
</dbReference>
<keyword evidence="5" id="KW-0949">S-adenosyl-L-methionine</keyword>
<dbReference type="SUPFAM" id="SSF90257">
    <property type="entry name" value="Myosin rod fragments"/>
    <property type="match status" value="1"/>
</dbReference>
<feature type="compositionally biased region" description="Basic and acidic residues" evidence="7">
    <location>
        <begin position="287"/>
        <end position="299"/>
    </location>
</feature>
<evidence type="ECO:0000256" key="1">
    <source>
        <dbReference type="ARBA" id="ARBA00001541"/>
    </source>
</evidence>
<dbReference type="InterPro" id="IPR013767">
    <property type="entry name" value="PAS_fold"/>
</dbReference>